<dbReference type="SUPFAM" id="SSF54690">
    <property type="entry name" value="Molybdopterin synthase subunit MoaE"/>
    <property type="match status" value="1"/>
</dbReference>
<reference evidence="3" key="1">
    <citation type="journal article" date="2019" name="Int. J. Syst. Evol. Microbiol.">
        <title>The Global Catalogue of Microorganisms (GCM) 10K type strain sequencing project: providing services to taxonomists for standard genome sequencing and annotation.</title>
        <authorList>
            <consortium name="The Broad Institute Genomics Platform"/>
            <consortium name="The Broad Institute Genome Sequencing Center for Infectious Disease"/>
            <person name="Wu L."/>
            <person name="Ma J."/>
        </authorList>
    </citation>
    <scope>NUCLEOTIDE SEQUENCE [LARGE SCALE GENOMIC DNA]</scope>
    <source>
        <strain evidence="3">JCM 16961</strain>
    </source>
</reference>
<dbReference type="InterPro" id="IPR036563">
    <property type="entry name" value="MoaE_sf"/>
</dbReference>
<dbReference type="InterPro" id="IPR003448">
    <property type="entry name" value="Mopterin_biosynth_MoaE"/>
</dbReference>
<gene>
    <name evidence="2" type="ORF">GCM10022377_12090</name>
</gene>
<feature type="compositionally biased region" description="Basic and acidic residues" evidence="1">
    <location>
        <begin position="11"/>
        <end position="24"/>
    </location>
</feature>
<dbReference type="Pfam" id="PF02391">
    <property type="entry name" value="MoaE"/>
    <property type="match status" value="1"/>
</dbReference>
<dbReference type="PANTHER" id="PTHR23404">
    <property type="entry name" value="MOLYBDOPTERIN SYNTHASE RELATED"/>
    <property type="match status" value="1"/>
</dbReference>
<sequence>MTTETNPVPEQPEKPEQPGQDARRTGGPGEVVFAGVSAEPIDQGSAWAAVETAETGAVVTFGGLVRNHDGGRDVTRLSYSGHPTASTRIHELAEEVAARHPGTRLWAAHRVGELSIGDAALVAAAASAHRGEAFEACRDLVEAVKYGAPIWKEQHFADGDVEWVGL</sequence>
<keyword evidence="3" id="KW-1185">Reference proteome</keyword>
<proteinExistence type="predicted"/>
<dbReference type="Proteomes" id="UP001501536">
    <property type="component" value="Unassembled WGS sequence"/>
</dbReference>
<dbReference type="CDD" id="cd00756">
    <property type="entry name" value="MoaE"/>
    <property type="match status" value="1"/>
</dbReference>
<evidence type="ECO:0000313" key="3">
    <source>
        <dbReference type="Proteomes" id="UP001501536"/>
    </source>
</evidence>
<dbReference type="EMBL" id="BAABCJ010000002">
    <property type="protein sequence ID" value="GAA3700443.1"/>
    <property type="molecule type" value="Genomic_DNA"/>
</dbReference>
<feature type="region of interest" description="Disordered" evidence="1">
    <location>
        <begin position="1"/>
        <end position="30"/>
    </location>
</feature>
<dbReference type="Gene3D" id="3.90.1170.40">
    <property type="entry name" value="Molybdopterin biosynthesis MoaE subunit"/>
    <property type="match status" value="1"/>
</dbReference>
<accession>A0ABP7D7D5</accession>
<evidence type="ECO:0000256" key="1">
    <source>
        <dbReference type="SAM" id="MobiDB-lite"/>
    </source>
</evidence>
<name>A0ABP7D7D5_9MICC</name>
<comment type="caution">
    <text evidence="2">The sequence shown here is derived from an EMBL/GenBank/DDBJ whole genome shotgun (WGS) entry which is preliminary data.</text>
</comment>
<evidence type="ECO:0000313" key="2">
    <source>
        <dbReference type="EMBL" id="GAA3700443.1"/>
    </source>
</evidence>
<protein>
    <submittedName>
        <fullName evidence="2">Molybdenum cofactor biosynthesis protein MoaE</fullName>
    </submittedName>
</protein>
<organism evidence="2 3">
    <name type="scientific">Zhihengliuella alba</name>
    <dbReference type="NCBI Taxonomy" id="547018"/>
    <lineage>
        <taxon>Bacteria</taxon>
        <taxon>Bacillati</taxon>
        <taxon>Actinomycetota</taxon>
        <taxon>Actinomycetes</taxon>
        <taxon>Micrococcales</taxon>
        <taxon>Micrococcaceae</taxon>
        <taxon>Zhihengliuella</taxon>
    </lineage>
</organism>